<feature type="signal peptide" evidence="1">
    <location>
        <begin position="1"/>
        <end position="22"/>
    </location>
</feature>
<accession>A0A1W2AFU7</accession>
<protein>
    <recommendedName>
        <fullName evidence="4">Outer membrane protein beta-barrel domain-containing protein</fullName>
    </recommendedName>
</protein>
<evidence type="ECO:0008006" key="4">
    <source>
        <dbReference type="Google" id="ProtNLM"/>
    </source>
</evidence>
<evidence type="ECO:0000313" key="3">
    <source>
        <dbReference type="Proteomes" id="UP000192393"/>
    </source>
</evidence>
<organism evidence="2 3">
    <name type="scientific">Moheibacter sediminis</name>
    <dbReference type="NCBI Taxonomy" id="1434700"/>
    <lineage>
        <taxon>Bacteria</taxon>
        <taxon>Pseudomonadati</taxon>
        <taxon>Bacteroidota</taxon>
        <taxon>Flavobacteriia</taxon>
        <taxon>Flavobacteriales</taxon>
        <taxon>Weeksellaceae</taxon>
        <taxon>Moheibacter</taxon>
    </lineage>
</organism>
<dbReference type="OrthoDB" id="1492374at2"/>
<sequence length="183" mass="19008">MKKLFLTAAFAAIAMVGVNAQATGVEAGAYVGIPVADASDGSSINLGATVGYYFEVIEGLKVGGIVGYDHFIGKSGDDVIIGGTTFSTDAVDYGFIPIAASAKYNFVPNFFAGLDLGYAIYVGDGEGDGGFYFRPRAGYSTTSFDIYAFFKGISNKYTTDYGIYSTSVSSTLGSVGVGAAYKF</sequence>
<keyword evidence="1" id="KW-0732">Signal</keyword>
<dbReference type="AlphaFoldDB" id="A0A1W2AFU7"/>
<dbReference type="EMBL" id="FWXS01000004">
    <property type="protein sequence ID" value="SMC59493.1"/>
    <property type="molecule type" value="Genomic_DNA"/>
</dbReference>
<name>A0A1W2AFU7_9FLAO</name>
<evidence type="ECO:0000313" key="2">
    <source>
        <dbReference type="EMBL" id="SMC59493.1"/>
    </source>
</evidence>
<keyword evidence="3" id="KW-1185">Reference proteome</keyword>
<dbReference type="STRING" id="1434700.SAMN06296427_104123"/>
<proteinExistence type="predicted"/>
<reference evidence="2 3" key="1">
    <citation type="submission" date="2017-04" db="EMBL/GenBank/DDBJ databases">
        <authorList>
            <person name="Afonso C.L."/>
            <person name="Miller P.J."/>
            <person name="Scott M.A."/>
            <person name="Spackman E."/>
            <person name="Goraichik I."/>
            <person name="Dimitrov K.M."/>
            <person name="Suarez D.L."/>
            <person name="Swayne D.E."/>
        </authorList>
    </citation>
    <scope>NUCLEOTIDE SEQUENCE [LARGE SCALE GENOMIC DNA]</scope>
    <source>
        <strain evidence="2 3">CGMCC 1.12708</strain>
    </source>
</reference>
<dbReference type="RefSeq" id="WP_084017045.1">
    <property type="nucleotide sequence ID" value="NZ_FWXS01000004.1"/>
</dbReference>
<dbReference type="Proteomes" id="UP000192393">
    <property type="component" value="Unassembled WGS sequence"/>
</dbReference>
<gene>
    <name evidence="2" type="ORF">SAMN06296427_104123</name>
</gene>
<feature type="chain" id="PRO_5012303360" description="Outer membrane protein beta-barrel domain-containing protein" evidence="1">
    <location>
        <begin position="23"/>
        <end position="183"/>
    </location>
</feature>
<evidence type="ECO:0000256" key="1">
    <source>
        <dbReference type="SAM" id="SignalP"/>
    </source>
</evidence>